<comment type="similarity">
    <text evidence="1">Belongs to the 'GDXG' lipolytic enzyme family.</text>
</comment>
<dbReference type="PaxDb" id="10116-ENSRNOP00000047650"/>
<dbReference type="SMR" id="D4A340"/>
<dbReference type="GeneID" id="691196"/>
<dbReference type="RGD" id="1587396">
    <property type="gene designation" value="Aadacl4fm3l1"/>
</dbReference>
<dbReference type="GO" id="GO:0052689">
    <property type="term" value="F:carboxylic ester hydrolase activity"/>
    <property type="evidence" value="ECO:0007669"/>
    <property type="project" value="InterPro"/>
</dbReference>
<gene>
    <name evidence="7" type="primary">Aadacl4fm3l1</name>
    <name evidence="7" type="synonym">AAdacl4fm3l1</name>
    <name evidence="7" type="synonym">LOC691196</name>
</gene>
<dbReference type="ESTHER" id="rat-d4a340">
    <property type="family name" value="Arylacetamide_deacetylase"/>
</dbReference>
<dbReference type="HOGENOM" id="CLU_012494_12_2_1"/>
<dbReference type="Ensembl" id="ENSRNOT00000040763.4">
    <property type="protein sequence ID" value="ENSRNOP00000047650.2"/>
    <property type="gene ID" value="ENSRNOG00000037027.4"/>
</dbReference>
<feature type="domain" description="Alpha/beta hydrolase fold-3" evidence="4">
    <location>
        <begin position="116"/>
        <end position="266"/>
    </location>
</feature>
<proteinExistence type="inferred from homology"/>
<keyword evidence="2" id="KW-0378">Hydrolase</keyword>
<organism evidence="5 6">
    <name type="scientific">Rattus norvegicus</name>
    <name type="common">Rat</name>
    <dbReference type="NCBI Taxonomy" id="10116"/>
    <lineage>
        <taxon>Eukaryota</taxon>
        <taxon>Metazoa</taxon>
        <taxon>Chordata</taxon>
        <taxon>Craniata</taxon>
        <taxon>Vertebrata</taxon>
        <taxon>Euteleostomi</taxon>
        <taxon>Mammalia</taxon>
        <taxon>Eutheria</taxon>
        <taxon>Euarchontoglires</taxon>
        <taxon>Glires</taxon>
        <taxon>Rodentia</taxon>
        <taxon>Myomorpha</taxon>
        <taxon>Muroidea</taxon>
        <taxon>Muridae</taxon>
        <taxon>Murinae</taxon>
        <taxon>Rattus</taxon>
    </lineage>
</organism>
<dbReference type="InterPro" id="IPR050300">
    <property type="entry name" value="GDXG_lipolytic_enzyme"/>
</dbReference>
<dbReference type="KEGG" id="rno:691196"/>
<dbReference type="Pfam" id="PF07859">
    <property type="entry name" value="Abhydrolase_3"/>
    <property type="match status" value="2"/>
</dbReference>
<evidence type="ECO:0000259" key="4">
    <source>
        <dbReference type="Pfam" id="PF07859"/>
    </source>
</evidence>
<feature type="active site" evidence="3">
    <location>
        <position position="378"/>
    </location>
</feature>
<dbReference type="AGR" id="RGD:1587396"/>
<dbReference type="CTD" id="691196"/>
<dbReference type="Proteomes" id="UP000002494">
    <property type="component" value="Chromosome 5"/>
</dbReference>
<dbReference type="InterPro" id="IPR013094">
    <property type="entry name" value="AB_hydrolase_3"/>
</dbReference>
<evidence type="ECO:0000256" key="2">
    <source>
        <dbReference type="ARBA" id="ARBA00022801"/>
    </source>
</evidence>
<reference evidence="5" key="1">
    <citation type="submission" date="2024-01" db="EMBL/GenBank/DDBJ databases">
        <title>GRCr8: a new rat reference genome assembly contstructed from accurate long reads and long range scaffolding.</title>
        <authorList>
            <person name="Doris P.A."/>
            <person name="Kalbfleisch T."/>
            <person name="Li K."/>
            <person name="Howe K."/>
            <person name="Wood J."/>
        </authorList>
    </citation>
    <scope>NUCLEOTIDE SEQUENCE [LARGE SCALE GENOMIC DNA]</scope>
    <source>
        <strain evidence="5">Brown Norway</strain>
    </source>
</reference>
<dbReference type="eggNOG" id="KOG1515">
    <property type="taxonomic scope" value="Eukaryota"/>
</dbReference>
<keyword evidence="6" id="KW-1185">Reference proteome</keyword>
<dbReference type="InterPro" id="IPR017157">
    <property type="entry name" value="Arylacetamide_deacetylase"/>
</dbReference>
<evidence type="ECO:0000256" key="1">
    <source>
        <dbReference type="ARBA" id="ARBA00010515"/>
    </source>
</evidence>
<dbReference type="GO" id="GO:0016020">
    <property type="term" value="C:membrane"/>
    <property type="evidence" value="ECO:0007669"/>
    <property type="project" value="InterPro"/>
</dbReference>
<dbReference type="PANTHER" id="PTHR48081">
    <property type="entry name" value="AB HYDROLASE SUPERFAMILY PROTEIN C4A8.06C"/>
    <property type="match status" value="1"/>
</dbReference>
<dbReference type="Gene3D" id="3.40.50.1820">
    <property type="entry name" value="alpha/beta hydrolase"/>
    <property type="match status" value="1"/>
</dbReference>
<dbReference type="OMA" id="PVRMYQP"/>
<feature type="active site" evidence="3">
    <location>
        <position position="194"/>
    </location>
</feature>
<feature type="domain" description="Alpha/beta hydrolase fold-3" evidence="4">
    <location>
        <begin position="311"/>
        <end position="381"/>
    </location>
</feature>
<evidence type="ECO:0000313" key="6">
    <source>
        <dbReference type="Proteomes" id="UP000002494"/>
    </source>
</evidence>
<name>D4A340_RAT</name>
<dbReference type="InParanoid" id="D4A340"/>
<dbReference type="SUPFAM" id="SSF53474">
    <property type="entry name" value="alpha/beta-Hydrolases"/>
    <property type="match status" value="1"/>
</dbReference>
<dbReference type="STRING" id="10116.ENSRNOP00000047650"/>
<feature type="active site" evidence="3">
    <location>
        <position position="348"/>
    </location>
</feature>
<dbReference type="Bgee" id="ENSRNOG00000037027">
    <property type="expression patterns" value="Expressed in ovary"/>
</dbReference>
<dbReference type="InterPro" id="IPR029058">
    <property type="entry name" value="AB_hydrolase_fold"/>
</dbReference>
<evidence type="ECO:0000256" key="3">
    <source>
        <dbReference type="PIRSR" id="PIRSR037251-1"/>
    </source>
</evidence>
<protein>
    <submittedName>
        <fullName evidence="5">AADACL4 family member 3 like 1</fullName>
    </submittedName>
</protein>
<reference evidence="5" key="3">
    <citation type="submission" date="2025-09" db="UniProtKB">
        <authorList>
            <consortium name="Ensembl"/>
        </authorList>
    </citation>
    <scope>IDENTIFICATION</scope>
    <source>
        <strain evidence="5">Brown Norway</strain>
    </source>
</reference>
<dbReference type="PANTHER" id="PTHR48081:SF32">
    <property type="entry name" value="ALPHA_BETA HYDROLASE FOLD-3 DOMAIN-CONTAINING PROTEIN"/>
    <property type="match status" value="1"/>
</dbReference>
<dbReference type="OrthoDB" id="408631at2759"/>
<evidence type="ECO:0000313" key="7">
    <source>
        <dbReference type="RGD" id="1587396"/>
    </source>
</evidence>
<sequence>MAVLWLVLLGGMLTFFLGVFVWAFIQHLLTVEIPSTLKHPVKLRILHFSFQYLINLGTILEKLRICSTPAFLLCIQDLVIIIKKDPNMLVTDTRFGTVPVRLFKPKKVSSKLRRGIIFYHGGGGLFGSLDVYHGLGNFLARETDSVVLLVGYRKLPDHRHPVIHLDCLNASIHFLKNLQTYGVDPSRVVIAGESAGGWAVATVTQALSCQDKLPQIRAQVLITPVLQGVNFQLPSQLQKHNVPLLTRDLMITFICSYLSIDLSWKNAILTGACVPPDMWKKYSKWLSSDNIPQRFKGKDFSPEFLGPFNETAYLETKHILDEKISPLLADDKIIAQLPDTFLLSCEHDILRDDTLLYKKRLEDQGVPVTWHHVEDGFHGCIIFFDNQFFSFPCSMNALNATISYIKGI</sequence>
<reference evidence="5" key="2">
    <citation type="submission" date="2025-08" db="UniProtKB">
        <authorList>
            <consortium name="Ensembl"/>
        </authorList>
    </citation>
    <scope>IDENTIFICATION</scope>
    <source>
        <strain evidence="5">Brown Norway</strain>
    </source>
</reference>
<dbReference type="RefSeq" id="XP_001077182.1">
    <property type="nucleotide sequence ID" value="XM_001077182.5"/>
</dbReference>
<dbReference type="AlphaFoldDB" id="D4A340"/>
<dbReference type="GeneTree" id="ENSGT00940000157630"/>
<accession>D4A340</accession>
<evidence type="ECO:0000313" key="5">
    <source>
        <dbReference type="Ensembl" id="ENSRNOP00000047650.2"/>
    </source>
</evidence>
<dbReference type="PhylomeDB" id="D4A340"/>
<dbReference type="PIRSF" id="PIRSF037251">
    <property type="entry name" value="Arylacetamide_deacetylase"/>
    <property type="match status" value="1"/>
</dbReference>